<evidence type="ECO:0000313" key="6">
    <source>
        <dbReference type="Proteomes" id="UP001600894"/>
    </source>
</evidence>
<keyword evidence="6" id="KW-1185">Reference proteome</keyword>
<feature type="domain" description="HTH cro/C1-type" evidence="4">
    <location>
        <begin position="13"/>
        <end position="68"/>
    </location>
</feature>
<accession>A0ABQ0AUS8</accession>
<dbReference type="EMBL" id="BAABXL010000001">
    <property type="protein sequence ID" value="GAA6267791.1"/>
    <property type="molecule type" value="Genomic_DNA"/>
</dbReference>
<dbReference type="CDD" id="cd06529">
    <property type="entry name" value="S24_LexA-like"/>
    <property type="match status" value="1"/>
</dbReference>
<dbReference type="InterPro" id="IPR039418">
    <property type="entry name" value="LexA-like"/>
</dbReference>
<dbReference type="Proteomes" id="UP001600894">
    <property type="component" value="Unassembled WGS sequence"/>
</dbReference>
<gene>
    <name evidence="5" type="ORF">F130042H8_08510</name>
</gene>
<comment type="caution">
    <text evidence="5">The sequence shown here is derived from an EMBL/GenBank/DDBJ whole genome shotgun (WGS) entry which is preliminary data.</text>
</comment>
<protein>
    <submittedName>
        <fullName evidence="5">S24 family peptidase</fullName>
    </submittedName>
</protein>
<keyword evidence="1" id="KW-0805">Transcription regulation</keyword>
<evidence type="ECO:0000256" key="3">
    <source>
        <dbReference type="ARBA" id="ARBA00023163"/>
    </source>
</evidence>
<dbReference type="Pfam" id="PF01381">
    <property type="entry name" value="HTH_3"/>
    <property type="match status" value="1"/>
</dbReference>
<dbReference type="SUPFAM" id="SSF51306">
    <property type="entry name" value="LexA/Signal peptidase"/>
    <property type="match status" value="1"/>
</dbReference>
<evidence type="ECO:0000313" key="5">
    <source>
        <dbReference type="EMBL" id="GAA6267791.1"/>
    </source>
</evidence>
<dbReference type="InterPro" id="IPR001387">
    <property type="entry name" value="Cro/C1-type_HTH"/>
</dbReference>
<dbReference type="SUPFAM" id="SSF47413">
    <property type="entry name" value="lambda repressor-like DNA-binding domains"/>
    <property type="match status" value="1"/>
</dbReference>
<dbReference type="Pfam" id="PF00717">
    <property type="entry name" value="Peptidase_S24"/>
    <property type="match status" value="1"/>
</dbReference>
<dbReference type="Gene3D" id="1.10.260.40">
    <property type="entry name" value="lambda repressor-like DNA-binding domains"/>
    <property type="match status" value="1"/>
</dbReference>
<dbReference type="InterPro" id="IPR010982">
    <property type="entry name" value="Lambda_DNA-bd_dom_sf"/>
</dbReference>
<dbReference type="CDD" id="cd00093">
    <property type="entry name" value="HTH_XRE"/>
    <property type="match status" value="1"/>
</dbReference>
<keyword evidence="3" id="KW-0804">Transcription</keyword>
<dbReference type="PANTHER" id="PTHR40661">
    <property type="match status" value="1"/>
</dbReference>
<name>A0ABQ0AUS8_9FIRM</name>
<dbReference type="Gene3D" id="2.10.109.10">
    <property type="entry name" value="Umud Fragment, subunit A"/>
    <property type="match status" value="1"/>
</dbReference>
<dbReference type="SMART" id="SM00530">
    <property type="entry name" value="HTH_XRE"/>
    <property type="match status" value="1"/>
</dbReference>
<proteinExistence type="predicted"/>
<reference evidence="5 6" key="1">
    <citation type="submission" date="2024-04" db="EMBL/GenBank/DDBJ databases">
        <title>Defined microbial consortia suppress multidrug-resistant proinflammatory Enterobacteriaceae via ecological control.</title>
        <authorList>
            <person name="Furuichi M."/>
            <person name="Kawaguchi T."/>
            <person name="Pust M."/>
            <person name="Yasuma K."/>
            <person name="Plichta D."/>
            <person name="Hasegawa N."/>
            <person name="Ohya T."/>
            <person name="Bhattarai S."/>
            <person name="Sasajima S."/>
            <person name="Aoto Y."/>
            <person name="Tuganbaev T."/>
            <person name="Yaginuma M."/>
            <person name="Ueda M."/>
            <person name="Okahashi N."/>
            <person name="Amafuji K."/>
            <person name="Kiridooshi Y."/>
            <person name="Sugita K."/>
            <person name="Strazar M."/>
            <person name="Skelly A."/>
            <person name="Suda W."/>
            <person name="Hattori M."/>
            <person name="Nakamoto N."/>
            <person name="Caballero S."/>
            <person name="Norman J."/>
            <person name="Olle B."/>
            <person name="Tanoue T."/>
            <person name="Arita M."/>
            <person name="Bucci V."/>
            <person name="Atarashi K."/>
            <person name="Xavier R."/>
            <person name="Honda K."/>
        </authorList>
    </citation>
    <scope>NUCLEOTIDE SEQUENCE [LARGE SCALE GENOMIC DNA]</scope>
    <source>
        <strain evidence="6">f13</strain>
    </source>
</reference>
<dbReference type="InterPro" id="IPR036286">
    <property type="entry name" value="LexA/Signal_pep-like_sf"/>
</dbReference>
<evidence type="ECO:0000259" key="4">
    <source>
        <dbReference type="PROSITE" id="PS50943"/>
    </source>
</evidence>
<evidence type="ECO:0000256" key="2">
    <source>
        <dbReference type="ARBA" id="ARBA00023125"/>
    </source>
</evidence>
<organism evidence="5 6">
    <name type="scientific">Enterocloster alcoholdehydrogenati</name>
    <dbReference type="NCBI Taxonomy" id="2547410"/>
    <lineage>
        <taxon>Bacteria</taxon>
        <taxon>Bacillati</taxon>
        <taxon>Bacillota</taxon>
        <taxon>Clostridia</taxon>
        <taxon>Lachnospirales</taxon>
        <taxon>Lachnospiraceae</taxon>
        <taxon>Enterocloster</taxon>
    </lineage>
</organism>
<sequence>MRDTDVKLIGERIKYARSLRNRTLDDVANDIGVTKSTIQRYENGLIGKPKIPVLQSIADSLRVNPSWISGQDVPMERIDPELLQLQKESRKNFAEKWNIQYYEKQLLKYFTQLIDENKKRAIRYTENLCNVQKMEEEQGYKYIQSPTSATIVEFHPKQESKIIALPYFRAGASAGTGIFILGNEAEDEIELPALPEYEAADFAIDVNGDSMEPDFSNEDIALVQRDAEMYVGDIGVFIVNGDAFIKELGEKELISKNKEYKNIPIRENDNVVCMGKVIGKVIY</sequence>
<dbReference type="PROSITE" id="PS50943">
    <property type="entry name" value="HTH_CROC1"/>
    <property type="match status" value="1"/>
</dbReference>
<dbReference type="InterPro" id="IPR015927">
    <property type="entry name" value="Peptidase_S24_S26A/B/C"/>
</dbReference>
<evidence type="ECO:0000256" key="1">
    <source>
        <dbReference type="ARBA" id="ARBA00023015"/>
    </source>
</evidence>
<dbReference type="PANTHER" id="PTHR40661:SF1">
    <property type="entry name" value="HTH CRO_C1-TYPE DOMAIN-CONTAINING PROTEIN"/>
    <property type="match status" value="1"/>
</dbReference>
<keyword evidence="2" id="KW-0238">DNA-binding</keyword>